<evidence type="ECO:0000313" key="10">
    <source>
        <dbReference type="EMBL" id="MBB6501307.1"/>
    </source>
</evidence>
<feature type="transmembrane region" description="Helical" evidence="7">
    <location>
        <begin position="21"/>
        <end position="39"/>
    </location>
</feature>
<dbReference type="InterPro" id="IPR039421">
    <property type="entry name" value="Type_1_exporter"/>
</dbReference>
<evidence type="ECO:0000256" key="4">
    <source>
        <dbReference type="ARBA" id="ARBA00022840"/>
    </source>
</evidence>
<protein>
    <submittedName>
        <fullName evidence="10">ABC-type multidrug transport system fused ATPase/permease subunit</fullName>
    </submittedName>
</protein>
<keyword evidence="2 7" id="KW-0812">Transmembrane</keyword>
<dbReference type="InterPro" id="IPR027417">
    <property type="entry name" value="P-loop_NTPase"/>
</dbReference>
<dbReference type="InterPro" id="IPR003593">
    <property type="entry name" value="AAA+_ATPase"/>
</dbReference>
<evidence type="ECO:0000313" key="11">
    <source>
        <dbReference type="Proteomes" id="UP000521017"/>
    </source>
</evidence>
<evidence type="ECO:0000256" key="1">
    <source>
        <dbReference type="ARBA" id="ARBA00004651"/>
    </source>
</evidence>
<dbReference type="InterPro" id="IPR003439">
    <property type="entry name" value="ABC_transporter-like_ATP-bd"/>
</dbReference>
<feature type="transmembrane region" description="Helical" evidence="7">
    <location>
        <begin position="166"/>
        <end position="182"/>
    </location>
</feature>
<keyword evidence="3" id="KW-0547">Nucleotide-binding</keyword>
<keyword evidence="5 7" id="KW-1133">Transmembrane helix</keyword>
<dbReference type="PROSITE" id="PS50929">
    <property type="entry name" value="ABC_TM1F"/>
    <property type="match status" value="1"/>
</dbReference>
<evidence type="ECO:0000256" key="7">
    <source>
        <dbReference type="SAM" id="Phobius"/>
    </source>
</evidence>
<dbReference type="Proteomes" id="UP000521017">
    <property type="component" value="Unassembled WGS sequence"/>
</dbReference>
<sequence length="582" mass="65939">MQNPYINLLSISWKYSKTHRLNYVLVYTGYTFVALIDASKPIMYGWFISHLEKDFSETLRYTLLYVSSYIVINLIEWAIKASARIEECSLAFIIGKNFSMETISKVLYLPLQWHRNNHSGLLLNKIRKSGFSLNEFFKNGFNYYLSFLKLIISLFSIVYFAPLFGGISVIIGILTILFILKIDKTLVGHLSKHNEKDDKVSAVMTESLANIKTVTTLRLGRQILDGISLKIDETFDPFIRYIKKNELKWFVADIAVAVIYGICIIGYVIQASSGSSAIAIAPLVILLLYVNQFTAGFHSLAWLYNQIVQLNTNVTAVDDICKQYDHYKEIDTSDYTLKLPDKWSSAEVSKLNFSYAADWKTNILHNISIKLEKGKKIALIGKTGGGKSTLLALLRGLYHPRDGVHMKINTIQLYDCLEMINNDCTLIPQEPEIFENTLLYNLTFGLQYTAEEVSIACATSHFSEVIDQLPLGLDTVITENGSNFSGGQRQRLALARGILSARNSKIVLIDEPTSSVDQALTKHIYNQLFFHFKEKALIVALHNLDILPLFDYIYVIEQGKIVEEGEFDQLIKADGKLKVTMN</sequence>
<gene>
    <name evidence="10" type="ORF">HDF25_003474</name>
</gene>
<name>A0A7X0J6N6_9SPHI</name>
<dbReference type="InterPro" id="IPR011527">
    <property type="entry name" value="ABC1_TM_dom"/>
</dbReference>
<dbReference type="GO" id="GO:0140359">
    <property type="term" value="F:ABC-type transporter activity"/>
    <property type="evidence" value="ECO:0007669"/>
    <property type="project" value="InterPro"/>
</dbReference>
<dbReference type="InterPro" id="IPR036640">
    <property type="entry name" value="ABC1_TM_sf"/>
</dbReference>
<feature type="transmembrane region" description="Helical" evidence="7">
    <location>
        <begin position="59"/>
        <end position="79"/>
    </location>
</feature>
<dbReference type="SUPFAM" id="SSF52540">
    <property type="entry name" value="P-loop containing nucleoside triphosphate hydrolases"/>
    <property type="match status" value="1"/>
</dbReference>
<dbReference type="SMART" id="SM00382">
    <property type="entry name" value="AAA"/>
    <property type="match status" value="1"/>
</dbReference>
<comment type="caution">
    <text evidence="10">The sequence shown here is derived from an EMBL/GenBank/DDBJ whole genome shotgun (WGS) entry which is preliminary data.</text>
</comment>
<organism evidence="10 11">
    <name type="scientific">Pedobacter cryoconitis</name>
    <dbReference type="NCBI Taxonomy" id="188932"/>
    <lineage>
        <taxon>Bacteria</taxon>
        <taxon>Pseudomonadati</taxon>
        <taxon>Bacteroidota</taxon>
        <taxon>Sphingobacteriia</taxon>
        <taxon>Sphingobacteriales</taxon>
        <taxon>Sphingobacteriaceae</taxon>
        <taxon>Pedobacter</taxon>
    </lineage>
</organism>
<dbReference type="PANTHER" id="PTHR24221">
    <property type="entry name" value="ATP-BINDING CASSETTE SUB-FAMILY B"/>
    <property type="match status" value="1"/>
</dbReference>
<proteinExistence type="predicted"/>
<evidence type="ECO:0000256" key="2">
    <source>
        <dbReference type="ARBA" id="ARBA00022692"/>
    </source>
</evidence>
<evidence type="ECO:0000256" key="6">
    <source>
        <dbReference type="ARBA" id="ARBA00023136"/>
    </source>
</evidence>
<dbReference type="EMBL" id="JACHCC010000009">
    <property type="protein sequence ID" value="MBB6501307.1"/>
    <property type="molecule type" value="Genomic_DNA"/>
</dbReference>
<dbReference type="AlphaFoldDB" id="A0A7X0J6N6"/>
<dbReference type="Gene3D" id="3.40.50.300">
    <property type="entry name" value="P-loop containing nucleotide triphosphate hydrolases"/>
    <property type="match status" value="1"/>
</dbReference>
<dbReference type="GO" id="GO:0005886">
    <property type="term" value="C:plasma membrane"/>
    <property type="evidence" value="ECO:0007669"/>
    <property type="project" value="UniProtKB-SubCell"/>
</dbReference>
<dbReference type="RefSeq" id="WP_184626926.1">
    <property type="nucleotide sequence ID" value="NZ_JACHCC010000009.1"/>
</dbReference>
<evidence type="ECO:0000259" key="8">
    <source>
        <dbReference type="PROSITE" id="PS50893"/>
    </source>
</evidence>
<dbReference type="SUPFAM" id="SSF90123">
    <property type="entry name" value="ABC transporter transmembrane region"/>
    <property type="match status" value="1"/>
</dbReference>
<evidence type="ECO:0000259" key="9">
    <source>
        <dbReference type="PROSITE" id="PS50929"/>
    </source>
</evidence>
<feature type="domain" description="ABC transmembrane type-1" evidence="9">
    <location>
        <begin position="32"/>
        <end position="309"/>
    </location>
</feature>
<dbReference type="PROSITE" id="PS00211">
    <property type="entry name" value="ABC_TRANSPORTER_1"/>
    <property type="match status" value="1"/>
</dbReference>
<dbReference type="PROSITE" id="PS50893">
    <property type="entry name" value="ABC_TRANSPORTER_2"/>
    <property type="match status" value="1"/>
</dbReference>
<keyword evidence="6 7" id="KW-0472">Membrane</keyword>
<dbReference type="GO" id="GO:0005524">
    <property type="term" value="F:ATP binding"/>
    <property type="evidence" value="ECO:0007669"/>
    <property type="project" value="UniProtKB-KW"/>
</dbReference>
<keyword evidence="4" id="KW-0067">ATP-binding</keyword>
<dbReference type="InterPro" id="IPR017871">
    <property type="entry name" value="ABC_transporter-like_CS"/>
</dbReference>
<dbReference type="Pfam" id="PF00005">
    <property type="entry name" value="ABC_tran"/>
    <property type="match status" value="1"/>
</dbReference>
<feature type="domain" description="ABC transporter" evidence="8">
    <location>
        <begin position="348"/>
        <end position="581"/>
    </location>
</feature>
<accession>A0A7X0J6N6</accession>
<dbReference type="Gene3D" id="1.20.1560.10">
    <property type="entry name" value="ABC transporter type 1, transmembrane domain"/>
    <property type="match status" value="1"/>
</dbReference>
<evidence type="ECO:0000256" key="5">
    <source>
        <dbReference type="ARBA" id="ARBA00022989"/>
    </source>
</evidence>
<dbReference type="GO" id="GO:0016887">
    <property type="term" value="F:ATP hydrolysis activity"/>
    <property type="evidence" value="ECO:0007669"/>
    <property type="project" value="InterPro"/>
</dbReference>
<dbReference type="Pfam" id="PF00664">
    <property type="entry name" value="ABC_membrane"/>
    <property type="match status" value="1"/>
</dbReference>
<comment type="subcellular location">
    <subcellularLocation>
        <location evidence="1">Cell membrane</location>
        <topology evidence="1">Multi-pass membrane protein</topology>
    </subcellularLocation>
</comment>
<dbReference type="PANTHER" id="PTHR24221:SF654">
    <property type="entry name" value="ATP-BINDING CASSETTE SUB-FAMILY B MEMBER 6"/>
    <property type="match status" value="1"/>
</dbReference>
<feature type="transmembrane region" description="Helical" evidence="7">
    <location>
        <begin position="249"/>
        <end position="269"/>
    </location>
</feature>
<feature type="transmembrane region" description="Helical" evidence="7">
    <location>
        <begin position="141"/>
        <end position="160"/>
    </location>
</feature>
<reference evidence="10 11" key="1">
    <citation type="submission" date="2020-08" db="EMBL/GenBank/DDBJ databases">
        <title>Genomic Encyclopedia of Type Strains, Phase IV (KMG-V): Genome sequencing to study the core and pangenomes of soil and plant-associated prokaryotes.</title>
        <authorList>
            <person name="Whitman W."/>
        </authorList>
    </citation>
    <scope>NUCLEOTIDE SEQUENCE [LARGE SCALE GENOMIC DNA]</scope>
    <source>
        <strain evidence="10 11">M2T3</strain>
    </source>
</reference>
<evidence type="ECO:0000256" key="3">
    <source>
        <dbReference type="ARBA" id="ARBA00022741"/>
    </source>
</evidence>